<accession>A0A0L0FZE0</accession>
<dbReference type="PANTHER" id="PTHR11139:SF68">
    <property type="entry name" value="DNA-DEPENDENT PROTEIN KINASE CATALYTIC SUBUNIT"/>
    <property type="match status" value="1"/>
</dbReference>
<dbReference type="InterPro" id="IPR003152">
    <property type="entry name" value="FATC_dom"/>
</dbReference>
<feature type="domain" description="FATC" evidence="2">
    <location>
        <begin position="184"/>
        <end position="216"/>
    </location>
</feature>
<dbReference type="STRING" id="667725.A0A0L0FZE0"/>
<dbReference type="GO" id="GO:0006302">
    <property type="term" value="P:double-strand break repair"/>
    <property type="evidence" value="ECO:0007669"/>
    <property type="project" value="TreeGrafter"/>
</dbReference>
<dbReference type="Pfam" id="PF02260">
    <property type="entry name" value="FATC"/>
    <property type="match status" value="1"/>
</dbReference>
<dbReference type="eggNOG" id="KOG0891">
    <property type="taxonomic scope" value="Eukaryota"/>
</dbReference>
<dbReference type="PANTHER" id="PTHR11139">
    <property type="entry name" value="ATAXIA TELANGIECTASIA MUTATED ATM -RELATED"/>
    <property type="match status" value="1"/>
</dbReference>
<dbReference type="Proteomes" id="UP000054560">
    <property type="component" value="Unassembled WGS sequence"/>
</dbReference>
<dbReference type="PROSITE" id="PS51190">
    <property type="entry name" value="FATC"/>
    <property type="match status" value="1"/>
</dbReference>
<organism evidence="3 4">
    <name type="scientific">Sphaeroforma arctica JP610</name>
    <dbReference type="NCBI Taxonomy" id="667725"/>
    <lineage>
        <taxon>Eukaryota</taxon>
        <taxon>Ichthyosporea</taxon>
        <taxon>Ichthyophonida</taxon>
        <taxon>Sphaeroforma</taxon>
    </lineage>
</organism>
<evidence type="ECO:0000313" key="3">
    <source>
        <dbReference type="EMBL" id="KNC81333.1"/>
    </source>
</evidence>
<dbReference type="RefSeq" id="XP_014155235.1">
    <property type="nucleotide sequence ID" value="XM_014299760.1"/>
</dbReference>
<evidence type="ECO:0000259" key="1">
    <source>
        <dbReference type="PROSITE" id="PS50290"/>
    </source>
</evidence>
<dbReference type="InterPro" id="IPR000403">
    <property type="entry name" value="PI3/4_kinase_cat_dom"/>
</dbReference>
<dbReference type="GO" id="GO:0005634">
    <property type="term" value="C:nucleus"/>
    <property type="evidence" value="ECO:0007669"/>
    <property type="project" value="TreeGrafter"/>
</dbReference>
<evidence type="ECO:0000313" key="4">
    <source>
        <dbReference type="Proteomes" id="UP000054560"/>
    </source>
</evidence>
<keyword evidence="4" id="KW-1185">Reference proteome</keyword>
<sequence>MSISHYVLGIGDRHLSNVMFDTSSGTIVGIDFGHSLGSATVTLPVPEFVPFRLTGQMTGFLHPHSANGLIRVAMVTAMSALHDQRNIILRIMDVFVHEPLAEWESMAKRQHTSGDTDAQIEPNWYPMQKIRTVQQKLDKAHPSMIMTEEAKRNPNFHSHTLAHMVNAIEGDAAVNVRATLGSNTTLTIEQQVDCLIDIATDPNILGHTWEGWEPWM</sequence>
<gene>
    <name evidence="3" type="ORF">SARC_06333</name>
</gene>
<feature type="domain" description="PI3K/PI4K catalytic" evidence="1">
    <location>
        <begin position="1"/>
        <end position="145"/>
    </location>
</feature>
<reference evidence="3 4" key="1">
    <citation type="submission" date="2011-02" db="EMBL/GenBank/DDBJ databases">
        <title>The Genome Sequence of Sphaeroforma arctica JP610.</title>
        <authorList>
            <consortium name="The Broad Institute Genome Sequencing Platform"/>
            <person name="Russ C."/>
            <person name="Cuomo C."/>
            <person name="Young S.K."/>
            <person name="Zeng Q."/>
            <person name="Gargeya S."/>
            <person name="Alvarado L."/>
            <person name="Berlin A."/>
            <person name="Chapman S.B."/>
            <person name="Chen Z."/>
            <person name="Freedman E."/>
            <person name="Gellesch M."/>
            <person name="Goldberg J."/>
            <person name="Griggs A."/>
            <person name="Gujja S."/>
            <person name="Heilman E."/>
            <person name="Heiman D."/>
            <person name="Howarth C."/>
            <person name="Mehta T."/>
            <person name="Neiman D."/>
            <person name="Pearson M."/>
            <person name="Roberts A."/>
            <person name="Saif S."/>
            <person name="Shea T."/>
            <person name="Shenoy N."/>
            <person name="Sisk P."/>
            <person name="Stolte C."/>
            <person name="Sykes S."/>
            <person name="White J."/>
            <person name="Yandava C."/>
            <person name="Burger G."/>
            <person name="Gray M.W."/>
            <person name="Holland P.W.H."/>
            <person name="King N."/>
            <person name="Lang F.B.F."/>
            <person name="Roger A.J."/>
            <person name="Ruiz-Trillo I."/>
            <person name="Haas B."/>
            <person name="Nusbaum C."/>
            <person name="Birren B."/>
        </authorList>
    </citation>
    <scope>NUCLEOTIDE SEQUENCE [LARGE SCALE GENOMIC DNA]</scope>
    <source>
        <strain evidence="3 4">JP610</strain>
    </source>
</reference>
<evidence type="ECO:0000259" key="2">
    <source>
        <dbReference type="PROSITE" id="PS51190"/>
    </source>
</evidence>
<protein>
    <submittedName>
        <fullName evidence="3">Uncharacterized protein</fullName>
    </submittedName>
</protein>
<dbReference type="PROSITE" id="PS50290">
    <property type="entry name" value="PI3_4_KINASE_3"/>
    <property type="match status" value="1"/>
</dbReference>
<dbReference type="InterPro" id="IPR050517">
    <property type="entry name" value="DDR_Repair_Kinase"/>
</dbReference>
<dbReference type="Gene3D" id="1.10.1070.11">
    <property type="entry name" value="Phosphatidylinositol 3-/4-kinase, catalytic domain"/>
    <property type="match status" value="1"/>
</dbReference>
<proteinExistence type="predicted"/>
<dbReference type="SUPFAM" id="SSF56112">
    <property type="entry name" value="Protein kinase-like (PK-like)"/>
    <property type="match status" value="1"/>
</dbReference>
<dbReference type="OrthoDB" id="431717at2759"/>
<dbReference type="SMART" id="SM00146">
    <property type="entry name" value="PI3Kc"/>
    <property type="match status" value="1"/>
</dbReference>
<dbReference type="EMBL" id="KQ242044">
    <property type="protein sequence ID" value="KNC81333.1"/>
    <property type="molecule type" value="Genomic_DNA"/>
</dbReference>
<name>A0A0L0FZE0_9EUKA</name>
<dbReference type="GO" id="GO:0000723">
    <property type="term" value="P:telomere maintenance"/>
    <property type="evidence" value="ECO:0007669"/>
    <property type="project" value="TreeGrafter"/>
</dbReference>
<dbReference type="InterPro" id="IPR036940">
    <property type="entry name" value="PI3/4_kinase_cat_sf"/>
</dbReference>
<dbReference type="Pfam" id="PF00454">
    <property type="entry name" value="PI3_PI4_kinase"/>
    <property type="match status" value="1"/>
</dbReference>
<dbReference type="AlphaFoldDB" id="A0A0L0FZE0"/>
<dbReference type="GO" id="GO:0004674">
    <property type="term" value="F:protein serine/threonine kinase activity"/>
    <property type="evidence" value="ECO:0007669"/>
    <property type="project" value="TreeGrafter"/>
</dbReference>
<dbReference type="GeneID" id="25906837"/>
<dbReference type="SMART" id="SM01343">
    <property type="entry name" value="FATC"/>
    <property type="match status" value="1"/>
</dbReference>
<dbReference type="InterPro" id="IPR011009">
    <property type="entry name" value="Kinase-like_dom_sf"/>
</dbReference>